<proteinExistence type="predicted"/>
<sequence>MTENEFLVYCQNQVSGPLKDEDIVLMLTAWGSIKFTQGYNKALEDNDLVEGDK</sequence>
<dbReference type="AlphaFoldDB" id="A0A1W2AN83"/>
<evidence type="ECO:0000313" key="2">
    <source>
        <dbReference type="Proteomes" id="UP000192678"/>
    </source>
</evidence>
<evidence type="ECO:0000313" key="1">
    <source>
        <dbReference type="EMBL" id="SMC62155.1"/>
    </source>
</evidence>
<keyword evidence="2" id="KW-1185">Reference proteome</keyword>
<reference evidence="1 2" key="1">
    <citation type="submission" date="2017-04" db="EMBL/GenBank/DDBJ databases">
        <authorList>
            <person name="Afonso C.L."/>
            <person name="Miller P.J."/>
            <person name="Scott M.A."/>
            <person name="Spackman E."/>
            <person name="Goraichik I."/>
            <person name="Dimitrov K.M."/>
            <person name="Suarez D.L."/>
            <person name="Swayne D.E."/>
        </authorList>
    </citation>
    <scope>NUCLEOTIDE SEQUENCE [LARGE SCALE GENOMIC DNA]</scope>
    <source>
        <strain evidence="1 2">DSM 19625</strain>
    </source>
</reference>
<dbReference type="EMBL" id="FWYB01000001">
    <property type="protein sequence ID" value="SMC62155.1"/>
    <property type="molecule type" value="Genomic_DNA"/>
</dbReference>
<gene>
    <name evidence="1" type="ORF">SAMN04488101_101774</name>
</gene>
<dbReference type="OrthoDB" id="772472at2"/>
<organism evidence="1 2">
    <name type="scientific">Pedobacter nyackensis</name>
    <dbReference type="NCBI Taxonomy" id="475255"/>
    <lineage>
        <taxon>Bacteria</taxon>
        <taxon>Pseudomonadati</taxon>
        <taxon>Bacteroidota</taxon>
        <taxon>Sphingobacteriia</taxon>
        <taxon>Sphingobacteriales</taxon>
        <taxon>Sphingobacteriaceae</taxon>
        <taxon>Pedobacter</taxon>
    </lineage>
</organism>
<dbReference type="RefSeq" id="WP_159452598.1">
    <property type="nucleotide sequence ID" value="NZ_FWYB01000001.1"/>
</dbReference>
<dbReference type="Proteomes" id="UP000192678">
    <property type="component" value="Unassembled WGS sequence"/>
</dbReference>
<evidence type="ECO:0008006" key="3">
    <source>
        <dbReference type="Google" id="ProtNLM"/>
    </source>
</evidence>
<name>A0A1W2AN83_9SPHI</name>
<protein>
    <recommendedName>
        <fullName evidence="3">Phage protein</fullName>
    </recommendedName>
</protein>
<accession>A0A1W2AN83</accession>